<dbReference type="EMBL" id="MLAB01000061">
    <property type="protein sequence ID" value="OOF70021.1"/>
    <property type="molecule type" value="Genomic_DNA"/>
</dbReference>
<evidence type="ECO:0000313" key="1">
    <source>
        <dbReference type="EMBL" id="OOF70021.1"/>
    </source>
</evidence>
<dbReference type="RefSeq" id="WP_059366398.1">
    <property type="nucleotide sequence ID" value="NZ_BBXJ01000001.1"/>
</dbReference>
<keyword evidence="2" id="KW-1185">Reference proteome</keyword>
<sequence length="123" mass="14491">MRGYTFTNIEALSISYGRWCRANPNISYPSMQPFLREATPEDRYPVIPLSDEMGMLIHDKLLVMCKVSPLLFEVFMRKYVSKQEVKRILFELDIKEDFYKKHLFAAKQSLLLMLSENKCIFLA</sequence>
<proteinExistence type="predicted"/>
<name>A0AAJ3K2H5_9PAST</name>
<reference evidence="1 2" key="1">
    <citation type="submission" date="2016-10" db="EMBL/GenBank/DDBJ databases">
        <title>Rodentibacter gen. nov. and new species.</title>
        <authorList>
            <person name="Christensen H."/>
        </authorList>
    </citation>
    <scope>NUCLEOTIDE SEQUENCE [LARGE SCALE GENOMIC DNA]</scope>
    <source>
        <strain evidence="1 2">199137021</strain>
    </source>
</reference>
<dbReference type="AlphaFoldDB" id="A0AAJ3K2H5"/>
<organism evidence="1 2">
    <name type="scientific">Rodentibacter caecimuris</name>
    <dbReference type="NCBI Taxonomy" id="1796644"/>
    <lineage>
        <taxon>Bacteria</taxon>
        <taxon>Pseudomonadati</taxon>
        <taxon>Pseudomonadota</taxon>
        <taxon>Gammaproteobacteria</taxon>
        <taxon>Pasteurellales</taxon>
        <taxon>Pasteurellaceae</taxon>
        <taxon>Rodentibacter</taxon>
    </lineage>
</organism>
<dbReference type="Proteomes" id="UP000188998">
    <property type="component" value="Unassembled WGS sequence"/>
</dbReference>
<protein>
    <submittedName>
        <fullName evidence="1">Uncharacterized protein</fullName>
    </submittedName>
</protein>
<evidence type="ECO:0000313" key="2">
    <source>
        <dbReference type="Proteomes" id="UP000188998"/>
    </source>
</evidence>
<gene>
    <name evidence="1" type="ORF">BKG90_11095</name>
</gene>
<comment type="caution">
    <text evidence="1">The sequence shown here is derived from an EMBL/GenBank/DDBJ whole genome shotgun (WGS) entry which is preliminary data.</text>
</comment>
<accession>A0AAJ3K2H5</accession>